<dbReference type="InterPro" id="IPR003280">
    <property type="entry name" value="2pore_dom_K_chnl"/>
</dbReference>
<evidence type="ECO:0000256" key="9">
    <source>
        <dbReference type="ARBA" id="ARBA00023163"/>
    </source>
</evidence>
<protein>
    <recommendedName>
        <fullName evidence="15">Xylanolytic transcriptional activator regulatory domain-containing protein</fullName>
    </recommendedName>
</protein>
<dbReference type="GO" id="GO:0016020">
    <property type="term" value="C:membrane"/>
    <property type="evidence" value="ECO:0007669"/>
    <property type="project" value="UniProtKB-SubCell"/>
</dbReference>
<keyword evidence="4 12" id="KW-0812">Transmembrane</keyword>
<dbReference type="OrthoDB" id="297496at2759"/>
<dbReference type="GO" id="GO:0003677">
    <property type="term" value="F:DNA binding"/>
    <property type="evidence" value="ECO:0007669"/>
    <property type="project" value="InterPro"/>
</dbReference>
<keyword evidence="5 14" id="KW-1133">Transmembrane helix</keyword>
<evidence type="ECO:0000256" key="3">
    <source>
        <dbReference type="ARBA" id="ARBA00022448"/>
    </source>
</evidence>
<evidence type="ECO:0000313" key="17">
    <source>
        <dbReference type="Proteomes" id="UP000509510"/>
    </source>
</evidence>
<dbReference type="GeneID" id="55991582"/>
<evidence type="ECO:0000256" key="1">
    <source>
        <dbReference type="ARBA" id="ARBA00004123"/>
    </source>
</evidence>
<keyword evidence="10" id="KW-0539">Nucleus</keyword>
<evidence type="ECO:0000256" key="8">
    <source>
        <dbReference type="ARBA" id="ARBA00023136"/>
    </source>
</evidence>
<evidence type="ECO:0000256" key="13">
    <source>
        <dbReference type="SAM" id="MobiDB-lite"/>
    </source>
</evidence>
<evidence type="ECO:0000256" key="12">
    <source>
        <dbReference type="RuleBase" id="RU003857"/>
    </source>
</evidence>
<keyword evidence="9" id="KW-0804">Transcription</keyword>
<feature type="transmembrane region" description="Helical" evidence="14">
    <location>
        <begin position="834"/>
        <end position="862"/>
    </location>
</feature>
<organism evidence="16 17">
    <name type="scientific">Talaromyces rugulosus</name>
    <name type="common">Penicillium rugulosum</name>
    <dbReference type="NCBI Taxonomy" id="121627"/>
    <lineage>
        <taxon>Eukaryota</taxon>
        <taxon>Fungi</taxon>
        <taxon>Dikarya</taxon>
        <taxon>Ascomycota</taxon>
        <taxon>Pezizomycotina</taxon>
        <taxon>Eurotiomycetes</taxon>
        <taxon>Eurotiomycetidae</taxon>
        <taxon>Eurotiales</taxon>
        <taxon>Trichocomaceae</taxon>
        <taxon>Talaromyces</taxon>
        <taxon>Talaromyces sect. Islandici</taxon>
    </lineage>
</organism>
<dbReference type="PANTHER" id="PTHR31001">
    <property type="entry name" value="UNCHARACTERIZED TRANSCRIPTIONAL REGULATORY PROTEIN"/>
    <property type="match status" value="1"/>
</dbReference>
<name>A0A7H8QSQ5_TALRU</name>
<feature type="transmembrane region" description="Helical" evidence="14">
    <location>
        <begin position="1115"/>
        <end position="1134"/>
    </location>
</feature>
<evidence type="ECO:0000256" key="11">
    <source>
        <dbReference type="ARBA" id="ARBA00023303"/>
    </source>
</evidence>
<feature type="transmembrane region" description="Helical" evidence="14">
    <location>
        <begin position="917"/>
        <end position="939"/>
    </location>
</feature>
<evidence type="ECO:0000256" key="6">
    <source>
        <dbReference type="ARBA" id="ARBA00023015"/>
    </source>
</evidence>
<feature type="transmembrane region" description="Helical" evidence="14">
    <location>
        <begin position="1146"/>
        <end position="1163"/>
    </location>
</feature>
<feature type="transmembrane region" description="Helical" evidence="14">
    <location>
        <begin position="1088"/>
        <end position="1109"/>
    </location>
</feature>
<dbReference type="Gene3D" id="1.10.287.70">
    <property type="match status" value="2"/>
</dbReference>
<gene>
    <name evidence="16" type="ORF">TRUGW13939_04080</name>
</gene>
<keyword evidence="17" id="KW-1185">Reference proteome</keyword>
<dbReference type="PANTHER" id="PTHR31001:SF45">
    <property type="entry name" value="ZN(II)2CYS6 TRANSCRIPTION FACTOR (EUROFUNG)"/>
    <property type="match status" value="1"/>
</dbReference>
<evidence type="ECO:0000259" key="15">
    <source>
        <dbReference type="SMART" id="SM00906"/>
    </source>
</evidence>
<sequence length="1369" mass="155241">MREASQSPHREESYGPDDKHPRSVKTDHSSPLTRANYTQRIYGDKNFWHAMNKRFQGSASDSDSSDDELRENVVRKTWCQLFESDDHLLFGSHRTTTTDTSALHPEPVQIFRLWQIFLENVNPLLKVIHTPSFQGCIIEAASNISSTKPALGALMFSIYCMSIFSISVEDCQAIFGSSKEDLLGKYQLGCRQALSKCGFLRCNDRDCLTALYLYLISVRPSTVPLSLSSMLGVVIRIAQRMGIHSESALARCTPLEGEMRRRLWWSLVLFDARTNELADFKTTALTPTWDCQIPLNVSDSELLPNMKELPRVQRSSTDALFAVVHSELGDFIRNTTFYLGFTNPALKPLAKYANSGAISADSELDHLEQKIEDEYLKFCDPENPLHFMTIWMTRGWLAKYRVMEYHSKYSSTTPQTEYQHDTAVSYALKMLECDAKIVTSPLTKGFTWLVQFYFPFPAYILIVQYLKRRPACDQADYAWKIMGENYDAHFGAPVGDFHIHMFKLFSSVILQAWEAREAAIRESGESLAMPKIVIDIKRILTQTEQSALNTEPEQRSGDTDMGVDNFPMSMPMGIGNHNRQYSMGGQDGYIPTVPEIYSNMNGLNLIDFGPNQLDWPAVDWGMGGYPSWGGCLNDLIGQSTLHCEDFFLQLFIVYYNSKLEHIYYAREFLITLAHHTELKLCPCNRTQQGTMGADMDVEDSPEAPNIDIVVGSRKTSDNNNNQTRLQRIWSGFWDAFNMRPPVDEEPQDWWIASTAIPLVAATTAPLANVMSIVALVTSWRNRVFPGQTDNQDRTLQVGIDDPRWCVALNATSLVLGVLGNLFLLFNFTRRVRYIIALPASIILWFLATGVLAGITASMHIYVPPNPPDEVFSQGYWSGIIAAVLYFILSIILMINMMGYMLGHYPQHFALTDDQRTLILQTTSLMIWLAIGAAIFQRLIGISYPDALYFSDITVLTLGYGDITPHDSVGKGLVFPYAVIGIVILALVVSSISRFAREVTNDNVIKSHLQRMRARTVEHSITLEKDEDTGSVANRSVQSRLHRGGRRPIRSVAKIFKPKQPDTLVMREEEDRFNAMRAIQSETLRFRRWTSLVFSLIAFAIVWCAGAAVFSALEGITYFDALYFAFCSLLTIGYGDITPQTNPCRPFFIVWSLIAIPTMTILISKMSDTVLEGVNDATNWIAEFTVLPKTGIYREFVNKVPVLHDILLRRTERKRVEQGFAVGVNDTGHEEDLENSISGTSDCTRPQAVAITRHHRSQDQLARDLTFAVRRVAQDVAGTGIKRYNYEEWVEFTQLIRFTDPGRPRARDSEIRENEWGVIEWDWIGENSPMLAEQTEPEWVLDRLTESLIRYMSRNDVELDDRRSLVVGEN</sequence>
<keyword evidence="6" id="KW-0805">Transcription regulation</keyword>
<evidence type="ECO:0000256" key="7">
    <source>
        <dbReference type="ARBA" id="ARBA00023065"/>
    </source>
</evidence>
<dbReference type="Pfam" id="PF07885">
    <property type="entry name" value="Ion_trans_2"/>
    <property type="match status" value="2"/>
</dbReference>
<feature type="transmembrane region" description="Helical" evidence="14">
    <location>
        <begin position="874"/>
        <end position="896"/>
    </location>
</feature>
<comment type="similarity">
    <text evidence="12">Belongs to the two pore domain potassium channel (TC 1.A.1.8) family.</text>
</comment>
<dbReference type="FunFam" id="1.10.287.70:FF:000182">
    <property type="entry name" value="Outward-rectifier potassium channel TOK1"/>
    <property type="match status" value="1"/>
</dbReference>
<evidence type="ECO:0000256" key="2">
    <source>
        <dbReference type="ARBA" id="ARBA00004141"/>
    </source>
</evidence>
<evidence type="ECO:0000256" key="4">
    <source>
        <dbReference type="ARBA" id="ARBA00022692"/>
    </source>
</evidence>
<feature type="domain" description="Xylanolytic transcriptional activator regulatory" evidence="15">
    <location>
        <begin position="227"/>
        <end position="300"/>
    </location>
</feature>
<feature type="region of interest" description="Disordered" evidence="13">
    <location>
        <begin position="1"/>
        <end position="35"/>
    </location>
</feature>
<dbReference type="GO" id="GO:0005267">
    <property type="term" value="F:potassium channel activity"/>
    <property type="evidence" value="ECO:0007669"/>
    <property type="project" value="InterPro"/>
</dbReference>
<evidence type="ECO:0000256" key="10">
    <source>
        <dbReference type="ARBA" id="ARBA00023242"/>
    </source>
</evidence>
<keyword evidence="3 12" id="KW-0813">Transport</keyword>
<keyword evidence="11 12" id="KW-0407">Ion channel</keyword>
<evidence type="ECO:0000256" key="14">
    <source>
        <dbReference type="SAM" id="Phobius"/>
    </source>
</evidence>
<dbReference type="GO" id="GO:0006351">
    <property type="term" value="P:DNA-templated transcription"/>
    <property type="evidence" value="ECO:0007669"/>
    <property type="project" value="InterPro"/>
</dbReference>
<dbReference type="InterPro" id="IPR007219">
    <property type="entry name" value="XnlR_reg_dom"/>
</dbReference>
<dbReference type="KEGG" id="trg:TRUGW13939_04080"/>
<keyword evidence="8 14" id="KW-0472">Membrane</keyword>
<dbReference type="SUPFAM" id="SSF81324">
    <property type="entry name" value="Voltage-gated potassium channels"/>
    <property type="match status" value="2"/>
</dbReference>
<dbReference type="GO" id="GO:0008270">
    <property type="term" value="F:zinc ion binding"/>
    <property type="evidence" value="ECO:0007669"/>
    <property type="project" value="InterPro"/>
</dbReference>
<dbReference type="Pfam" id="PF04082">
    <property type="entry name" value="Fungal_trans"/>
    <property type="match status" value="1"/>
</dbReference>
<feature type="compositionally biased region" description="Basic and acidic residues" evidence="13">
    <location>
        <begin position="1"/>
        <end position="28"/>
    </location>
</feature>
<reference evidence="17" key="1">
    <citation type="submission" date="2020-06" db="EMBL/GenBank/DDBJ databases">
        <title>A chromosome-scale genome assembly of Talaromyces rugulosus W13939.</title>
        <authorList>
            <person name="Wang B."/>
            <person name="Guo L."/>
            <person name="Ye K."/>
            <person name="Wang L."/>
        </authorList>
    </citation>
    <scope>NUCLEOTIDE SEQUENCE [LARGE SCALE GENOMIC DNA]</scope>
    <source>
        <strain evidence="17">W13939</strain>
    </source>
</reference>
<dbReference type="GO" id="GO:0005634">
    <property type="term" value="C:nucleus"/>
    <property type="evidence" value="ECO:0007669"/>
    <property type="project" value="UniProtKB-SubCell"/>
</dbReference>
<dbReference type="RefSeq" id="XP_035343150.1">
    <property type="nucleotide sequence ID" value="XM_035487257.1"/>
</dbReference>
<comment type="subcellular location">
    <subcellularLocation>
        <location evidence="2">Membrane</location>
        <topology evidence="2">Multi-pass membrane protein</topology>
    </subcellularLocation>
    <subcellularLocation>
        <location evidence="1">Nucleus</location>
    </subcellularLocation>
</comment>
<keyword evidence="7 12" id="KW-0406">Ion transport</keyword>
<dbReference type="PRINTS" id="PR01333">
    <property type="entry name" value="2POREKCHANEL"/>
</dbReference>
<dbReference type="CDD" id="cd12148">
    <property type="entry name" value="fungal_TF_MHR"/>
    <property type="match status" value="1"/>
</dbReference>
<evidence type="ECO:0000313" key="16">
    <source>
        <dbReference type="EMBL" id="QKX56972.1"/>
    </source>
</evidence>
<dbReference type="SMART" id="SM00906">
    <property type="entry name" value="Fungal_trans"/>
    <property type="match status" value="1"/>
</dbReference>
<evidence type="ECO:0000256" key="5">
    <source>
        <dbReference type="ARBA" id="ARBA00022989"/>
    </source>
</evidence>
<proteinExistence type="inferred from homology"/>
<accession>A0A7H8QSQ5</accession>
<feature type="transmembrane region" description="Helical" evidence="14">
    <location>
        <begin position="806"/>
        <end position="827"/>
    </location>
</feature>
<feature type="transmembrane region" description="Helical" evidence="14">
    <location>
        <begin position="973"/>
        <end position="995"/>
    </location>
</feature>
<dbReference type="Proteomes" id="UP000509510">
    <property type="component" value="Chromosome II"/>
</dbReference>
<dbReference type="EMBL" id="CP055899">
    <property type="protein sequence ID" value="QKX56972.1"/>
    <property type="molecule type" value="Genomic_DNA"/>
</dbReference>
<dbReference type="InterPro" id="IPR013099">
    <property type="entry name" value="K_chnl_dom"/>
</dbReference>
<dbReference type="InterPro" id="IPR050613">
    <property type="entry name" value="Sec_Metabolite_Reg"/>
</dbReference>